<feature type="signal peptide" evidence="1">
    <location>
        <begin position="1"/>
        <end position="18"/>
    </location>
</feature>
<evidence type="ECO:0008006" key="4">
    <source>
        <dbReference type="Google" id="ProtNLM"/>
    </source>
</evidence>
<dbReference type="OrthoDB" id="1190036at2"/>
<evidence type="ECO:0000313" key="3">
    <source>
        <dbReference type="Proteomes" id="UP000234211"/>
    </source>
</evidence>
<reference evidence="3" key="1">
    <citation type="submission" date="2017-11" db="EMBL/GenBank/DDBJ databases">
        <authorList>
            <person name="Duchaud E."/>
        </authorList>
    </citation>
    <scope>NUCLEOTIDE SEQUENCE [LARGE SCALE GENOMIC DNA]</scope>
    <source>
        <strain evidence="3">Tenacibaculum sp. TNO020</strain>
    </source>
</reference>
<accession>A0A2H1YHV6</accession>
<evidence type="ECO:0000256" key="1">
    <source>
        <dbReference type="SAM" id="SignalP"/>
    </source>
</evidence>
<proteinExistence type="predicted"/>
<dbReference type="PROSITE" id="PS51257">
    <property type="entry name" value="PROKAR_LIPOPROTEIN"/>
    <property type="match status" value="1"/>
</dbReference>
<keyword evidence="1" id="KW-0732">Signal</keyword>
<gene>
    <name evidence="2" type="ORF">TNO020_40190</name>
</gene>
<feature type="chain" id="PRO_5013581206" description="Lipocalin-like domain-containing protein" evidence="1">
    <location>
        <begin position="19"/>
        <end position="140"/>
    </location>
</feature>
<organism evidence="2 3">
    <name type="scientific">Tenacibaculum piscium</name>
    <dbReference type="NCBI Taxonomy" id="1458515"/>
    <lineage>
        <taxon>Bacteria</taxon>
        <taxon>Pseudomonadati</taxon>
        <taxon>Bacteroidota</taxon>
        <taxon>Flavobacteriia</taxon>
        <taxon>Flavobacteriales</taxon>
        <taxon>Flavobacteriaceae</taxon>
        <taxon>Tenacibaculum</taxon>
    </lineage>
</organism>
<keyword evidence="3" id="KW-1185">Reference proteome</keyword>
<protein>
    <recommendedName>
        <fullName evidence="4">Lipocalin-like domain-containing protein</fullName>
    </recommendedName>
</protein>
<evidence type="ECO:0000313" key="2">
    <source>
        <dbReference type="EMBL" id="SOS74971.1"/>
    </source>
</evidence>
<dbReference type="Proteomes" id="UP000234211">
    <property type="component" value="Unassembled WGS sequence"/>
</dbReference>
<dbReference type="EMBL" id="OENF01000034">
    <property type="protein sequence ID" value="SOS74971.1"/>
    <property type="molecule type" value="Genomic_DNA"/>
</dbReference>
<sequence length="140" mass="16263">MKKIILVFATMMFLFSCSSETEKVPEDNETEEVDIIVGSWKFIKKKSEEVINSCDFQDTYVFRKDNSYSFNDYNDNSGLCEKDAKESRKGYWKNNNNKTYNIKIQGYEGNGADLNIIFSDDNQELTFSNNGFTYRKSPSI</sequence>
<name>A0A2H1YHV6_9FLAO</name>
<dbReference type="AlphaFoldDB" id="A0A2H1YHV6"/>
<dbReference type="RefSeq" id="WP_101917555.1">
    <property type="nucleotide sequence ID" value="NZ_JAJGWS010000006.1"/>
</dbReference>